<dbReference type="InterPro" id="IPR050770">
    <property type="entry name" value="Intradiol_RC_Dioxygenase"/>
</dbReference>
<feature type="signal peptide" evidence="4">
    <location>
        <begin position="1"/>
        <end position="28"/>
    </location>
</feature>
<dbReference type="PANTHER" id="PTHR33711:SF10">
    <property type="entry name" value="INTRADIOL RING-CLEAVAGE DIOXYGENASES DOMAIN-CONTAINING PROTEIN"/>
    <property type="match status" value="1"/>
</dbReference>
<dbReference type="CDD" id="cd03459">
    <property type="entry name" value="3_4-PCD"/>
    <property type="match status" value="1"/>
</dbReference>
<dbReference type="InterPro" id="IPR006311">
    <property type="entry name" value="TAT_signal"/>
</dbReference>
<evidence type="ECO:0000256" key="4">
    <source>
        <dbReference type="SAM" id="SignalP"/>
    </source>
</evidence>
<comment type="similarity">
    <text evidence="1">Belongs to the intradiol ring-cleavage dioxygenase family.</text>
</comment>
<accession>A0A1B7X4G1</accession>
<dbReference type="GO" id="GO:0008199">
    <property type="term" value="F:ferric iron binding"/>
    <property type="evidence" value="ECO:0007669"/>
    <property type="project" value="InterPro"/>
</dbReference>
<dbReference type="PATRIC" id="fig|1710896.3.peg.5442"/>
<dbReference type="Proteomes" id="UP000092093">
    <property type="component" value="Unassembled WGS sequence"/>
</dbReference>
<evidence type="ECO:0000313" key="6">
    <source>
        <dbReference type="EMBL" id="OBQ44180.1"/>
    </source>
</evidence>
<dbReference type="InterPro" id="IPR015889">
    <property type="entry name" value="Intradiol_dOase_core"/>
</dbReference>
<evidence type="ECO:0000256" key="1">
    <source>
        <dbReference type="ARBA" id="ARBA00007825"/>
    </source>
</evidence>
<dbReference type="SUPFAM" id="SSF49482">
    <property type="entry name" value="Aromatic compound dioxygenase"/>
    <property type="match status" value="1"/>
</dbReference>
<proteinExistence type="inferred from homology"/>
<dbReference type="PROSITE" id="PS51318">
    <property type="entry name" value="TAT"/>
    <property type="match status" value="1"/>
</dbReference>
<evidence type="ECO:0000313" key="7">
    <source>
        <dbReference type="Proteomes" id="UP000092093"/>
    </source>
</evidence>
<keyword evidence="3" id="KW-0560">Oxidoreductase</keyword>
<feature type="domain" description="Intradiol ring-cleavage dioxygenases" evidence="5">
    <location>
        <begin position="70"/>
        <end position="98"/>
    </location>
</feature>
<keyword evidence="2 6" id="KW-0223">Dioxygenase</keyword>
<dbReference type="Pfam" id="PF00775">
    <property type="entry name" value="Dioxygenase_C"/>
    <property type="match status" value="1"/>
</dbReference>
<keyword evidence="4" id="KW-0732">Signal</keyword>
<gene>
    <name evidence="6" type="ORF">AN484_08390</name>
</gene>
<evidence type="ECO:0000259" key="5">
    <source>
        <dbReference type="PROSITE" id="PS00083"/>
    </source>
</evidence>
<dbReference type="Gene3D" id="2.60.130.10">
    <property type="entry name" value="Aromatic compound dioxygenase"/>
    <property type="match status" value="1"/>
</dbReference>
<organism evidence="6 7">
    <name type="scientific">Aphanizomenon flos-aquae WA102</name>
    <dbReference type="NCBI Taxonomy" id="1710896"/>
    <lineage>
        <taxon>Bacteria</taxon>
        <taxon>Bacillati</taxon>
        <taxon>Cyanobacteriota</taxon>
        <taxon>Cyanophyceae</taxon>
        <taxon>Nostocales</taxon>
        <taxon>Aphanizomenonaceae</taxon>
        <taxon>Aphanizomenon</taxon>
    </lineage>
</organism>
<dbReference type="PANTHER" id="PTHR33711">
    <property type="entry name" value="DIOXYGENASE, PUTATIVE (AFU_ORTHOLOGUE AFUA_2G02910)-RELATED"/>
    <property type="match status" value="1"/>
</dbReference>
<reference evidence="6 7" key="1">
    <citation type="submission" date="2015-09" db="EMBL/GenBank/DDBJ databases">
        <title>Aphanizomenon flos-aquae WA102.</title>
        <authorList>
            <person name="Driscoll C."/>
        </authorList>
    </citation>
    <scope>NUCLEOTIDE SEQUENCE [LARGE SCALE GENOMIC DNA]</scope>
    <source>
        <strain evidence="6">WA102</strain>
    </source>
</reference>
<sequence length="211" mass="24061">MNKRNRRNFMKNGVFGGVLSLFASSAYAGNPTPEEIEGPFYPVFAQKDQDFDLTRIKGKQGVAKGKIIIIQGQVLDTDGQPLENATVDLWQANAAGRYRHPHDSNKAPLDPNFQGWAIVPSGKDGKFYFKTIYPGTYPASNTWQRPPHIHYKVSKKGYIEIITQMYFPDHKLNDLDLLLNRKSKDERKLMIASKVRDKPETYQYNIVLQKA</sequence>
<dbReference type="PROSITE" id="PS00083">
    <property type="entry name" value="INTRADIOL_DIOXYGENAS"/>
    <property type="match status" value="1"/>
</dbReference>
<dbReference type="InterPro" id="IPR039387">
    <property type="entry name" value="3_4-PCD"/>
</dbReference>
<dbReference type="InterPro" id="IPR000627">
    <property type="entry name" value="Intradiol_dOase_C"/>
</dbReference>
<evidence type="ECO:0000256" key="2">
    <source>
        <dbReference type="ARBA" id="ARBA00022964"/>
    </source>
</evidence>
<protein>
    <submittedName>
        <fullName evidence="6">Protocatechuate 3,4-dioxygenase</fullName>
    </submittedName>
</protein>
<feature type="chain" id="PRO_5008600381" evidence="4">
    <location>
        <begin position="29"/>
        <end position="211"/>
    </location>
</feature>
<dbReference type="AlphaFoldDB" id="A0A1B7X4G1"/>
<dbReference type="EMBL" id="LJOW01000029">
    <property type="protein sequence ID" value="OBQ44180.1"/>
    <property type="molecule type" value="Genomic_DNA"/>
</dbReference>
<dbReference type="GO" id="GO:0018578">
    <property type="term" value="F:protocatechuate 3,4-dioxygenase activity"/>
    <property type="evidence" value="ECO:0007669"/>
    <property type="project" value="InterPro"/>
</dbReference>
<name>A0A1B7X4G1_APHFL</name>
<comment type="caution">
    <text evidence="6">The sequence shown here is derived from an EMBL/GenBank/DDBJ whole genome shotgun (WGS) entry which is preliminary data.</text>
</comment>
<evidence type="ECO:0000256" key="3">
    <source>
        <dbReference type="ARBA" id="ARBA00023002"/>
    </source>
</evidence>